<evidence type="ECO:0000313" key="3">
    <source>
        <dbReference type="Proteomes" id="UP000297703"/>
    </source>
</evidence>
<name>A0A4D9EU97_9SAUR</name>
<dbReference type="EMBL" id="QXTE01000039">
    <property type="protein sequence ID" value="TFK10782.1"/>
    <property type="molecule type" value="Genomic_DNA"/>
</dbReference>
<feature type="region of interest" description="Disordered" evidence="1">
    <location>
        <begin position="1"/>
        <end position="44"/>
    </location>
</feature>
<evidence type="ECO:0000256" key="1">
    <source>
        <dbReference type="SAM" id="MobiDB-lite"/>
    </source>
</evidence>
<dbReference type="Proteomes" id="UP000297703">
    <property type="component" value="Unassembled WGS sequence"/>
</dbReference>
<reference evidence="2 3" key="1">
    <citation type="submission" date="2019-04" db="EMBL/GenBank/DDBJ databases">
        <title>Draft genome of the big-headed turtle Platysternon megacephalum.</title>
        <authorList>
            <person name="Gong S."/>
        </authorList>
    </citation>
    <scope>NUCLEOTIDE SEQUENCE [LARGE SCALE GENOMIC DNA]</scope>
    <source>
        <strain evidence="2">DO16091913</strain>
        <tissue evidence="2">Muscle</tissue>
    </source>
</reference>
<keyword evidence="3" id="KW-1185">Reference proteome</keyword>
<feature type="compositionally biased region" description="Polar residues" evidence="1">
    <location>
        <begin position="64"/>
        <end position="76"/>
    </location>
</feature>
<feature type="region of interest" description="Disordered" evidence="1">
    <location>
        <begin position="64"/>
        <end position="98"/>
    </location>
</feature>
<evidence type="ECO:0000313" key="2">
    <source>
        <dbReference type="EMBL" id="TFK10782.1"/>
    </source>
</evidence>
<gene>
    <name evidence="2" type="ORF">DR999_PMT06192</name>
</gene>
<proteinExistence type="predicted"/>
<comment type="caution">
    <text evidence="2">The sequence shown here is derived from an EMBL/GenBank/DDBJ whole genome shotgun (WGS) entry which is preliminary data.</text>
</comment>
<organism evidence="2 3">
    <name type="scientific">Platysternon megacephalum</name>
    <name type="common">big-headed turtle</name>
    <dbReference type="NCBI Taxonomy" id="55544"/>
    <lineage>
        <taxon>Eukaryota</taxon>
        <taxon>Metazoa</taxon>
        <taxon>Chordata</taxon>
        <taxon>Craniata</taxon>
        <taxon>Vertebrata</taxon>
        <taxon>Euteleostomi</taxon>
        <taxon>Archelosauria</taxon>
        <taxon>Testudinata</taxon>
        <taxon>Testudines</taxon>
        <taxon>Cryptodira</taxon>
        <taxon>Durocryptodira</taxon>
        <taxon>Testudinoidea</taxon>
        <taxon>Platysternidae</taxon>
        <taxon>Platysternon</taxon>
    </lineage>
</organism>
<accession>A0A4D9EU97</accession>
<dbReference type="AlphaFoldDB" id="A0A4D9EU97"/>
<reference evidence="2 3" key="2">
    <citation type="submission" date="2019-04" db="EMBL/GenBank/DDBJ databases">
        <title>The genome sequence of big-headed turtle.</title>
        <authorList>
            <person name="Gong S."/>
        </authorList>
    </citation>
    <scope>NUCLEOTIDE SEQUENCE [LARGE SCALE GENOMIC DNA]</scope>
    <source>
        <strain evidence="2">DO16091913</strain>
        <tissue evidence="2">Muscle</tissue>
    </source>
</reference>
<protein>
    <submittedName>
        <fullName evidence="2">Tetratricopeptide repeat protein 22</fullName>
    </submittedName>
</protein>
<sequence length="108" mass="11628">MPQPDFPGLMGGIDQLRSPLPERSGQMDPAGSQPPHPPHKVTMAPINPSFVMLVAGSQPCSLNSLVTTRTGNSQQDPGHGDSPQGNTHCHHCHHGNPPPRWRLRGTFC</sequence>